<name>A0ABD1NFZ3_9FABA</name>
<dbReference type="EMBL" id="JBGMDY010000001">
    <property type="protein sequence ID" value="KAL2346488.1"/>
    <property type="molecule type" value="Genomic_DNA"/>
</dbReference>
<gene>
    <name evidence="1" type="ORF">Fmac_000488</name>
</gene>
<reference evidence="1 2" key="1">
    <citation type="submission" date="2024-08" db="EMBL/GenBank/DDBJ databases">
        <title>Insights into the chromosomal genome structure of Flemingia macrophylla.</title>
        <authorList>
            <person name="Ding Y."/>
            <person name="Zhao Y."/>
            <person name="Bi W."/>
            <person name="Wu M."/>
            <person name="Zhao G."/>
            <person name="Gong Y."/>
            <person name="Li W."/>
            <person name="Zhang P."/>
        </authorList>
    </citation>
    <scope>NUCLEOTIDE SEQUENCE [LARGE SCALE GENOMIC DNA]</scope>
    <source>
        <strain evidence="1">DYQJB</strain>
        <tissue evidence="1">Leaf</tissue>
    </source>
</reference>
<keyword evidence="2" id="KW-1185">Reference proteome</keyword>
<organism evidence="1 2">
    <name type="scientific">Flemingia macrophylla</name>
    <dbReference type="NCBI Taxonomy" id="520843"/>
    <lineage>
        <taxon>Eukaryota</taxon>
        <taxon>Viridiplantae</taxon>
        <taxon>Streptophyta</taxon>
        <taxon>Embryophyta</taxon>
        <taxon>Tracheophyta</taxon>
        <taxon>Spermatophyta</taxon>
        <taxon>Magnoliopsida</taxon>
        <taxon>eudicotyledons</taxon>
        <taxon>Gunneridae</taxon>
        <taxon>Pentapetalae</taxon>
        <taxon>rosids</taxon>
        <taxon>fabids</taxon>
        <taxon>Fabales</taxon>
        <taxon>Fabaceae</taxon>
        <taxon>Papilionoideae</taxon>
        <taxon>50 kb inversion clade</taxon>
        <taxon>NPAAA clade</taxon>
        <taxon>indigoferoid/millettioid clade</taxon>
        <taxon>Phaseoleae</taxon>
        <taxon>Flemingia</taxon>
    </lineage>
</organism>
<evidence type="ECO:0000313" key="2">
    <source>
        <dbReference type="Proteomes" id="UP001603857"/>
    </source>
</evidence>
<proteinExistence type="predicted"/>
<protein>
    <recommendedName>
        <fullName evidence="3">Myb/SANT-like domain-containing protein</fullName>
    </recommendedName>
</protein>
<comment type="caution">
    <text evidence="1">The sequence shown here is derived from an EMBL/GenBank/DDBJ whole genome shotgun (WGS) entry which is preliminary data.</text>
</comment>
<evidence type="ECO:0000313" key="1">
    <source>
        <dbReference type="EMBL" id="KAL2346488.1"/>
    </source>
</evidence>
<dbReference type="PANTHER" id="PTHR46929">
    <property type="entry name" value="EXPRESSED PROTEIN"/>
    <property type="match status" value="1"/>
</dbReference>
<dbReference type="PANTHER" id="PTHR46929:SF4">
    <property type="entry name" value="MYB_SANT-LIKE DOMAIN-CONTAINING PROTEIN"/>
    <property type="match status" value="1"/>
</dbReference>
<accession>A0ABD1NFZ3</accession>
<sequence length="124" mass="14590">MEEDMDTMSTQVREEDYREGSNIRDDKWCEVHDLFSGLRGFTWDESTKCFTAEPEAWDDLIKAKPSAAKWRVNLIRYYDLIEEFWGVDCSIGHMARIACQARRNISTQSIRVDLNDDVNYIPEE</sequence>
<evidence type="ECO:0008006" key="3">
    <source>
        <dbReference type="Google" id="ProtNLM"/>
    </source>
</evidence>
<dbReference type="AlphaFoldDB" id="A0ABD1NFZ3"/>
<dbReference type="Proteomes" id="UP001603857">
    <property type="component" value="Unassembled WGS sequence"/>
</dbReference>